<feature type="compositionally biased region" description="Low complexity" evidence="2">
    <location>
        <begin position="71"/>
        <end position="86"/>
    </location>
</feature>
<dbReference type="OrthoDB" id="5852896at2759"/>
<proteinExistence type="inferred from homology"/>
<dbReference type="GO" id="GO:0030688">
    <property type="term" value="C:preribosome, small subunit precursor"/>
    <property type="evidence" value="ECO:0007669"/>
    <property type="project" value="TreeGrafter"/>
</dbReference>
<evidence type="ECO:0000256" key="2">
    <source>
        <dbReference type="SAM" id="MobiDB-lite"/>
    </source>
</evidence>
<evidence type="ECO:0000313" key="3">
    <source>
        <dbReference type="EMBL" id="TMW58941.1"/>
    </source>
</evidence>
<evidence type="ECO:0000256" key="1">
    <source>
        <dbReference type="ARBA" id="ARBA00009078"/>
    </source>
</evidence>
<dbReference type="GO" id="GO:0000056">
    <property type="term" value="P:ribosomal small subunit export from nucleus"/>
    <property type="evidence" value="ECO:0007669"/>
    <property type="project" value="TreeGrafter"/>
</dbReference>
<feature type="compositionally biased region" description="Basic and acidic residues" evidence="2">
    <location>
        <begin position="468"/>
        <end position="479"/>
    </location>
</feature>
<feature type="region of interest" description="Disordered" evidence="2">
    <location>
        <begin position="418"/>
        <end position="544"/>
    </location>
</feature>
<dbReference type="Proteomes" id="UP000794436">
    <property type="component" value="Unassembled WGS sequence"/>
</dbReference>
<dbReference type="Pfam" id="PF04180">
    <property type="entry name" value="LTV"/>
    <property type="match status" value="1"/>
</dbReference>
<feature type="compositionally biased region" description="Acidic residues" evidence="2">
    <location>
        <begin position="359"/>
        <end position="376"/>
    </location>
</feature>
<feature type="region of interest" description="Disordered" evidence="2">
    <location>
        <begin position="284"/>
        <end position="304"/>
    </location>
</feature>
<accession>A0A8K1C931</accession>
<feature type="compositionally biased region" description="Basic residues" evidence="2">
    <location>
        <begin position="1"/>
        <end position="21"/>
    </location>
</feature>
<protein>
    <recommendedName>
        <fullName evidence="5">Low temperature viability protein</fullName>
    </recommendedName>
</protein>
<gene>
    <name evidence="3" type="ORF">Poli38472_007086</name>
</gene>
<dbReference type="EMBL" id="SPLM01000110">
    <property type="protein sequence ID" value="TMW58941.1"/>
    <property type="molecule type" value="Genomic_DNA"/>
</dbReference>
<feature type="region of interest" description="Disordered" evidence="2">
    <location>
        <begin position="353"/>
        <end position="379"/>
    </location>
</feature>
<feature type="compositionally biased region" description="Acidic residues" evidence="2">
    <location>
        <begin position="285"/>
        <end position="300"/>
    </location>
</feature>
<feature type="compositionally biased region" description="Basic and acidic residues" evidence="2">
    <location>
        <begin position="22"/>
        <end position="33"/>
    </location>
</feature>
<comment type="similarity">
    <text evidence="1">Belongs to the LTV1 family.</text>
</comment>
<dbReference type="PANTHER" id="PTHR21531:SF0">
    <property type="entry name" value="PROTEIN LTV1 HOMOLOG"/>
    <property type="match status" value="1"/>
</dbReference>
<sequence>MGKKKPFINKKTAQHFHVVHRSQRDPKANDPDASKYVLLSANKPMELASDSEDDDEDDDDEDLSDDDMPDLIDSPKASAARAPAARGPVKKKSKAAFPTRRVRFGEIEAEDMVDELGIVRDGYDYSQHLKEMGKGRFYSAGGEFQNHNAMAQRVELPDDVLPSAEEQDRLLEAITLTTETMDDDLREALVNNDAFEELDDDFMAQAAAEDPDDNAADGFDYDAHIAKLMAAASGVPKFKGNLTDSEDEEFDSDEDDEDDFSDLEGIDRTEHQRALDDAFEKLMAEEYDDDQLGELEDDDPDTRGDVVLEGALLESIVEDFVNVRQEMLNDEGKLGNPMRSGNRLKEILEECERERALEEGETEEEEEPTVEEDPQVEQDLRDMFERNAYLAPRERETWDVETIVSTYSNLDNHPTVLREDTSMLKKKKKKKVLPSVDEDTLAAAARNKSQILLSSKTGMPLGIFESTPKQKERAAKTEAPEGPVAPKKKSAESKEEKKARKEAVKQQKQQRRQEKKEFKTAFKQEEQRQLSQTQAGKVSVFKYS</sequence>
<feature type="compositionally biased region" description="Acidic residues" evidence="2">
    <location>
        <begin position="49"/>
        <end position="70"/>
    </location>
</feature>
<feature type="region of interest" description="Disordered" evidence="2">
    <location>
        <begin position="1"/>
        <end position="96"/>
    </location>
</feature>
<evidence type="ECO:0008006" key="5">
    <source>
        <dbReference type="Google" id="ProtNLM"/>
    </source>
</evidence>
<dbReference type="InterPro" id="IPR007307">
    <property type="entry name" value="Ltv1"/>
</dbReference>
<dbReference type="PANTHER" id="PTHR21531">
    <property type="entry name" value="LOW-TEMPERATURE VIABILITY PROTEIN LTV1-RELATED"/>
    <property type="match status" value="1"/>
</dbReference>
<comment type="caution">
    <text evidence="3">The sequence shown here is derived from an EMBL/GenBank/DDBJ whole genome shotgun (WGS) entry which is preliminary data.</text>
</comment>
<name>A0A8K1C931_PYTOL</name>
<organism evidence="3 4">
    <name type="scientific">Pythium oligandrum</name>
    <name type="common">Mycoparasitic fungus</name>
    <dbReference type="NCBI Taxonomy" id="41045"/>
    <lineage>
        <taxon>Eukaryota</taxon>
        <taxon>Sar</taxon>
        <taxon>Stramenopiles</taxon>
        <taxon>Oomycota</taxon>
        <taxon>Peronosporomycetes</taxon>
        <taxon>Pythiales</taxon>
        <taxon>Pythiaceae</taxon>
        <taxon>Pythium</taxon>
    </lineage>
</organism>
<feature type="compositionally biased region" description="Basic and acidic residues" evidence="2">
    <location>
        <begin position="489"/>
        <end position="528"/>
    </location>
</feature>
<evidence type="ECO:0000313" key="4">
    <source>
        <dbReference type="Proteomes" id="UP000794436"/>
    </source>
</evidence>
<dbReference type="GO" id="GO:0005829">
    <property type="term" value="C:cytosol"/>
    <property type="evidence" value="ECO:0007669"/>
    <property type="project" value="TreeGrafter"/>
</dbReference>
<feature type="compositionally biased region" description="Polar residues" evidence="2">
    <location>
        <begin position="447"/>
        <end position="457"/>
    </location>
</feature>
<feature type="region of interest" description="Disordered" evidence="2">
    <location>
        <begin position="236"/>
        <end position="270"/>
    </location>
</feature>
<reference evidence="3" key="1">
    <citation type="submission" date="2019-03" db="EMBL/GenBank/DDBJ databases">
        <title>Long read genome sequence of the mycoparasitic Pythium oligandrum ATCC 38472 isolated from sugarbeet rhizosphere.</title>
        <authorList>
            <person name="Gaulin E."/>
        </authorList>
    </citation>
    <scope>NUCLEOTIDE SEQUENCE</scope>
    <source>
        <strain evidence="3">ATCC 38472_TT</strain>
    </source>
</reference>
<feature type="compositionally biased region" description="Acidic residues" evidence="2">
    <location>
        <begin position="244"/>
        <end position="264"/>
    </location>
</feature>
<keyword evidence="4" id="KW-1185">Reference proteome</keyword>
<dbReference type="GO" id="GO:0042274">
    <property type="term" value="P:ribosomal small subunit biogenesis"/>
    <property type="evidence" value="ECO:0007669"/>
    <property type="project" value="InterPro"/>
</dbReference>
<dbReference type="AlphaFoldDB" id="A0A8K1C931"/>
<dbReference type="GO" id="GO:0005634">
    <property type="term" value="C:nucleus"/>
    <property type="evidence" value="ECO:0007669"/>
    <property type="project" value="TreeGrafter"/>
</dbReference>